<evidence type="ECO:0000313" key="2">
    <source>
        <dbReference type="Proteomes" id="UP000054324"/>
    </source>
</evidence>
<gene>
    <name evidence="1" type="ORF">T265_08684</name>
</gene>
<dbReference type="KEGG" id="ovi:T265_08684"/>
<dbReference type="CTD" id="20322863"/>
<dbReference type="GeneID" id="20322863"/>
<protein>
    <submittedName>
        <fullName evidence="1">Uncharacterized protein</fullName>
    </submittedName>
</protein>
<reference evidence="1 2" key="1">
    <citation type="submission" date="2013-11" db="EMBL/GenBank/DDBJ databases">
        <title>Opisthorchis viverrini - life in the bile duct.</title>
        <authorList>
            <person name="Young N.D."/>
            <person name="Nagarajan N."/>
            <person name="Lin S.J."/>
            <person name="Korhonen P.K."/>
            <person name="Jex A.R."/>
            <person name="Hall R.S."/>
            <person name="Safavi-Hemami H."/>
            <person name="Kaewkong W."/>
            <person name="Bertrand D."/>
            <person name="Gao S."/>
            <person name="Seet Q."/>
            <person name="Wongkham S."/>
            <person name="Teh B.T."/>
            <person name="Wongkham C."/>
            <person name="Intapan P.M."/>
            <person name="Maleewong W."/>
            <person name="Yang X."/>
            <person name="Hu M."/>
            <person name="Wang Z."/>
            <person name="Hofmann A."/>
            <person name="Sternberg P.W."/>
            <person name="Tan P."/>
            <person name="Wang J."/>
            <person name="Gasser R.B."/>
        </authorList>
    </citation>
    <scope>NUCLEOTIDE SEQUENCE [LARGE SCALE GENOMIC DNA]</scope>
</reference>
<evidence type="ECO:0000313" key="1">
    <source>
        <dbReference type="EMBL" id="KER23409.1"/>
    </source>
</evidence>
<sequence>MSVFLENSPIWVQATECAAPGRLMFQSVGYSRYRDTGIYMPGNITNERFWWVPVVSLGEPNYLTKLQRFRQQPRRFHQCAVDGILIASFHPSQSKSFFTLARTFRIDASLISLDFRDAFDSVDRSVLLETLAHQGMPRKFVNIIRSLYSQTSGRVSARRALQKLPHTKQCPSGMPALSIPF</sequence>
<accession>A0A075A7H1</accession>
<proteinExistence type="predicted"/>
<dbReference type="AlphaFoldDB" id="A0A075A7H1"/>
<dbReference type="RefSeq" id="XP_009172822.1">
    <property type="nucleotide sequence ID" value="XM_009174558.1"/>
</dbReference>
<dbReference type="Proteomes" id="UP000054324">
    <property type="component" value="Unassembled WGS sequence"/>
</dbReference>
<dbReference type="OrthoDB" id="6255742at2759"/>
<name>A0A075A7H1_OPIVI</name>
<keyword evidence="2" id="KW-1185">Reference proteome</keyword>
<dbReference type="EMBL" id="KL596850">
    <property type="protein sequence ID" value="KER23409.1"/>
    <property type="molecule type" value="Genomic_DNA"/>
</dbReference>
<organism evidence="1 2">
    <name type="scientific">Opisthorchis viverrini</name>
    <name type="common">Southeast Asian liver fluke</name>
    <dbReference type="NCBI Taxonomy" id="6198"/>
    <lineage>
        <taxon>Eukaryota</taxon>
        <taxon>Metazoa</taxon>
        <taxon>Spiralia</taxon>
        <taxon>Lophotrochozoa</taxon>
        <taxon>Platyhelminthes</taxon>
        <taxon>Trematoda</taxon>
        <taxon>Digenea</taxon>
        <taxon>Opisthorchiida</taxon>
        <taxon>Opisthorchiata</taxon>
        <taxon>Opisthorchiidae</taxon>
        <taxon>Opisthorchis</taxon>
    </lineage>
</organism>